<dbReference type="PROSITE" id="PS50893">
    <property type="entry name" value="ABC_TRANSPORTER_2"/>
    <property type="match status" value="1"/>
</dbReference>
<evidence type="ECO:0000256" key="1">
    <source>
        <dbReference type="ARBA" id="ARBA00022448"/>
    </source>
</evidence>
<evidence type="ECO:0000256" key="3">
    <source>
        <dbReference type="ARBA" id="ARBA00022505"/>
    </source>
</evidence>
<dbReference type="InterPro" id="IPR003439">
    <property type="entry name" value="ABC_transporter-like_ATP-bd"/>
</dbReference>
<keyword evidence="4" id="KW-0997">Cell inner membrane</keyword>
<dbReference type="NCBIfam" id="TIGR02142">
    <property type="entry name" value="modC_ABC"/>
    <property type="match status" value="1"/>
</dbReference>
<dbReference type="InterPro" id="IPR005116">
    <property type="entry name" value="Transp-assoc_OB_typ1"/>
</dbReference>
<dbReference type="Pfam" id="PF00005">
    <property type="entry name" value="ABC_tran"/>
    <property type="match status" value="1"/>
</dbReference>
<evidence type="ECO:0000256" key="7">
    <source>
        <dbReference type="ARBA" id="ARBA00022967"/>
    </source>
</evidence>
<evidence type="ECO:0000256" key="4">
    <source>
        <dbReference type="ARBA" id="ARBA00022519"/>
    </source>
</evidence>
<reference evidence="12 13" key="1">
    <citation type="submission" date="2024-06" db="EMBL/GenBank/DDBJ databases">
        <title>Sorghum-associated microbial communities from plants grown in Nebraska, USA.</title>
        <authorList>
            <person name="Schachtman D."/>
        </authorList>
    </citation>
    <scope>NUCLEOTIDE SEQUENCE [LARGE SCALE GENOMIC DNA]</scope>
    <source>
        <strain evidence="12 13">2709</strain>
    </source>
</reference>
<dbReference type="InterPro" id="IPR011868">
    <property type="entry name" value="ModC_ABC_ATP-bd"/>
</dbReference>
<dbReference type="InterPro" id="IPR050334">
    <property type="entry name" value="Molybdenum_import_ModC"/>
</dbReference>
<dbReference type="Proteomes" id="UP001549320">
    <property type="component" value="Unassembled WGS sequence"/>
</dbReference>
<accession>A0ABV2QCZ2</accession>
<keyword evidence="3 9" id="KW-0500">Molybdenum</keyword>
<comment type="caution">
    <text evidence="12">The sequence shown here is derived from an EMBL/GenBank/DDBJ whole genome shotgun (WGS) entry which is preliminary data.</text>
</comment>
<gene>
    <name evidence="12" type="ORF">ABIE13_004037</name>
</gene>
<dbReference type="PANTHER" id="PTHR43514">
    <property type="entry name" value="ABC TRANSPORTER I FAMILY MEMBER 10"/>
    <property type="match status" value="1"/>
</dbReference>
<dbReference type="PROSITE" id="PS51866">
    <property type="entry name" value="MOP"/>
    <property type="match status" value="1"/>
</dbReference>
<dbReference type="InterPro" id="IPR003593">
    <property type="entry name" value="AAA+_ATPase"/>
</dbReference>
<dbReference type="GO" id="GO:0005524">
    <property type="term" value="F:ATP binding"/>
    <property type="evidence" value="ECO:0007669"/>
    <property type="project" value="UniProtKB-KW"/>
</dbReference>
<keyword evidence="1" id="KW-0813">Transport</keyword>
<protein>
    <submittedName>
        <fullName evidence="12">Molybdate transport system ATP-binding protein</fullName>
    </submittedName>
</protein>
<evidence type="ECO:0000259" key="11">
    <source>
        <dbReference type="PROSITE" id="PS51866"/>
    </source>
</evidence>
<evidence type="ECO:0000256" key="6">
    <source>
        <dbReference type="ARBA" id="ARBA00022840"/>
    </source>
</evidence>
<feature type="domain" description="Mop" evidence="11">
    <location>
        <begin position="311"/>
        <end position="375"/>
    </location>
</feature>
<organism evidence="12 13">
    <name type="scientific">Ottowia thiooxydans</name>
    <dbReference type="NCBI Taxonomy" id="219182"/>
    <lineage>
        <taxon>Bacteria</taxon>
        <taxon>Pseudomonadati</taxon>
        <taxon>Pseudomonadota</taxon>
        <taxon>Betaproteobacteria</taxon>
        <taxon>Burkholderiales</taxon>
        <taxon>Comamonadaceae</taxon>
        <taxon>Ottowia</taxon>
    </lineage>
</organism>
<keyword evidence="2" id="KW-1003">Cell membrane</keyword>
<dbReference type="EMBL" id="JBEPSH010000008">
    <property type="protein sequence ID" value="MET4578914.1"/>
    <property type="molecule type" value="Genomic_DNA"/>
</dbReference>
<dbReference type="Gene3D" id="2.40.50.100">
    <property type="match status" value="1"/>
</dbReference>
<evidence type="ECO:0000259" key="10">
    <source>
        <dbReference type="PROSITE" id="PS50893"/>
    </source>
</evidence>
<evidence type="ECO:0000313" key="13">
    <source>
        <dbReference type="Proteomes" id="UP001549320"/>
    </source>
</evidence>
<dbReference type="PANTHER" id="PTHR43514:SF10">
    <property type="entry name" value="MOLYBDENUM IMPORT ATP-BINDING PROTEIN MODC 2"/>
    <property type="match status" value="1"/>
</dbReference>
<keyword evidence="5" id="KW-0547">Nucleotide-binding</keyword>
<dbReference type="PROSITE" id="PS00211">
    <property type="entry name" value="ABC_TRANSPORTER_1"/>
    <property type="match status" value="1"/>
</dbReference>
<name>A0ABV2QCZ2_9BURK</name>
<dbReference type="SUPFAM" id="SSF52540">
    <property type="entry name" value="P-loop containing nucleoside triphosphate hydrolases"/>
    <property type="match status" value="1"/>
</dbReference>
<dbReference type="InterPro" id="IPR017871">
    <property type="entry name" value="ABC_transporter-like_CS"/>
</dbReference>
<dbReference type="Pfam" id="PF03459">
    <property type="entry name" value="TOBE"/>
    <property type="match status" value="1"/>
</dbReference>
<dbReference type="InterPro" id="IPR004606">
    <property type="entry name" value="Mop_domain"/>
</dbReference>
<evidence type="ECO:0000256" key="5">
    <source>
        <dbReference type="ARBA" id="ARBA00022741"/>
    </source>
</evidence>
<dbReference type="SUPFAM" id="SSF50331">
    <property type="entry name" value="MOP-like"/>
    <property type="match status" value="1"/>
</dbReference>
<evidence type="ECO:0000256" key="8">
    <source>
        <dbReference type="ARBA" id="ARBA00023136"/>
    </source>
</evidence>
<evidence type="ECO:0000256" key="9">
    <source>
        <dbReference type="PROSITE-ProRule" id="PRU01213"/>
    </source>
</evidence>
<feature type="domain" description="ABC transporter" evidence="10">
    <location>
        <begin position="13"/>
        <end position="248"/>
    </location>
</feature>
<dbReference type="InterPro" id="IPR008995">
    <property type="entry name" value="Mo/tungstate-bd_C_term_dom"/>
</dbReference>
<keyword evidence="8" id="KW-0472">Membrane</keyword>
<dbReference type="Gene3D" id="3.40.50.300">
    <property type="entry name" value="P-loop containing nucleotide triphosphate hydrolases"/>
    <property type="match status" value="1"/>
</dbReference>
<dbReference type="SMART" id="SM00382">
    <property type="entry name" value="AAA"/>
    <property type="match status" value="1"/>
</dbReference>
<keyword evidence="7" id="KW-1278">Translocase</keyword>
<evidence type="ECO:0000256" key="2">
    <source>
        <dbReference type="ARBA" id="ARBA00022475"/>
    </source>
</evidence>
<keyword evidence="6 12" id="KW-0067">ATP-binding</keyword>
<evidence type="ECO:0000313" key="12">
    <source>
        <dbReference type="EMBL" id="MET4578914.1"/>
    </source>
</evidence>
<sequence>MNYPASIAAAEPLEARARVSFGVTAEAFTLDVDLELPGQGVTAFFGPSGCGKTTLLRAIAGLEHPDPGRVRVGGDTWQDDGAGIWLPTHKRPLGYVFQEASLFSHLSVQGNLDFGLKRVPTSERRIALDQAIELLGIGHLLYRRPAQLSGGERQRVAIARALASSPRLLLMDEPLAALDAARKTELLPYFERLQRELALPILYVSHSLDEVVRLAAHLVLLKSGRVLAAGSTGNLLTRLDLPFALGENASAVIEGELAGIDTDWGLLQVRFGGGMIQCVPVGGSRPRQVGESLRLRILARDVSLTLSPAPDTSILNVLPAVVKSLTEDGTSQTLVTLDSGGTTLLARVTRKSASMLQLAVGQRVFAQVKGVAILD</sequence>
<keyword evidence="13" id="KW-1185">Reference proteome</keyword>
<dbReference type="InterPro" id="IPR027417">
    <property type="entry name" value="P-loop_NTPase"/>
</dbReference>
<proteinExistence type="predicted"/>